<feature type="domain" description="J" evidence="5">
    <location>
        <begin position="5"/>
        <end position="69"/>
    </location>
</feature>
<proteinExistence type="inferred from homology"/>
<dbReference type="KEGG" id="kga:ST1E_0545"/>
<evidence type="ECO:0000313" key="6">
    <source>
        <dbReference type="EMBL" id="AGF48960.1"/>
    </source>
</evidence>
<dbReference type="CDD" id="cd06257">
    <property type="entry name" value="DnaJ"/>
    <property type="match status" value="1"/>
</dbReference>
<dbReference type="STRING" id="1208921.ST1E_0545"/>
<dbReference type="PATRIC" id="fig|1208921.3.peg.238"/>
<organism evidence="6 7">
    <name type="scientific">Candidatus Kinetoplastidibacterium galati TCC219</name>
    <dbReference type="NCBI Taxonomy" id="1208921"/>
    <lineage>
        <taxon>Bacteria</taxon>
        <taxon>Pseudomonadati</taxon>
        <taxon>Pseudomonadota</taxon>
        <taxon>Betaproteobacteria</taxon>
        <taxon>Candidatus Kinetoplastidibacterium</taxon>
    </lineage>
</organism>
<dbReference type="InterPro" id="IPR004640">
    <property type="entry name" value="HscB"/>
</dbReference>
<evidence type="ECO:0000256" key="2">
    <source>
        <dbReference type="ARBA" id="ARBA00023186"/>
    </source>
</evidence>
<evidence type="ECO:0000256" key="4">
    <source>
        <dbReference type="HAMAP-Rule" id="MF_00682"/>
    </source>
</evidence>
<dbReference type="InterPro" id="IPR036869">
    <property type="entry name" value="J_dom_sf"/>
</dbReference>
<dbReference type="AlphaFoldDB" id="M1MAP0"/>
<accession>M1MAP0</accession>
<keyword evidence="7" id="KW-1185">Reference proteome</keyword>
<dbReference type="InterPro" id="IPR009073">
    <property type="entry name" value="HscB_oligo_C"/>
</dbReference>
<dbReference type="HOGENOM" id="CLU_068529_2_1_4"/>
<name>M1MAP0_9PROT</name>
<dbReference type="GO" id="GO:0001671">
    <property type="term" value="F:ATPase activator activity"/>
    <property type="evidence" value="ECO:0007669"/>
    <property type="project" value="InterPro"/>
</dbReference>
<gene>
    <name evidence="4" type="primary">hscB</name>
    <name evidence="6" type="ORF">ST1E_0545</name>
</gene>
<dbReference type="eggNOG" id="COG1076">
    <property type="taxonomic scope" value="Bacteria"/>
</dbReference>
<dbReference type="RefSeq" id="WP_015389445.1">
    <property type="nucleotide sequence ID" value="NC_020284.1"/>
</dbReference>
<dbReference type="PANTHER" id="PTHR14021:SF15">
    <property type="entry name" value="IRON-SULFUR CLUSTER CO-CHAPERONE PROTEIN HSCB"/>
    <property type="match status" value="1"/>
</dbReference>
<reference evidence="6 7" key="1">
    <citation type="journal article" date="2013" name="Genome Biol. Evol.">
        <title>Genome evolution and phylogenomic analysis of candidatus kinetoplastibacterium, the betaproteobacterial endosymbionts of strigomonas and angomonas.</title>
        <authorList>
            <person name="Alves J.M."/>
            <person name="Serrano M.G."/>
            <person name="Maia da Silva F."/>
            <person name="Voegtly L.J."/>
            <person name="Matveyev A.V."/>
            <person name="Teixeira M.M."/>
            <person name="Camargo E.P."/>
            <person name="Buck G.A."/>
        </authorList>
    </citation>
    <scope>NUCLEOTIDE SEQUENCE [LARGE SCALE GENOMIC DNA]</scope>
    <source>
        <strain evidence="6 7">TCC219</strain>
    </source>
</reference>
<dbReference type="OrthoDB" id="287587at2"/>
<dbReference type="SMART" id="SM00271">
    <property type="entry name" value="DnaJ"/>
    <property type="match status" value="1"/>
</dbReference>
<protein>
    <recommendedName>
        <fullName evidence="4">Co-chaperone protein HscB homolog</fullName>
    </recommendedName>
</protein>
<dbReference type="PROSITE" id="PS50076">
    <property type="entry name" value="DNAJ_2"/>
    <property type="match status" value="1"/>
</dbReference>
<dbReference type="Gene3D" id="1.10.287.110">
    <property type="entry name" value="DnaJ domain"/>
    <property type="match status" value="1"/>
</dbReference>
<dbReference type="GO" id="GO:0006457">
    <property type="term" value="P:protein folding"/>
    <property type="evidence" value="ECO:0007669"/>
    <property type="project" value="UniProtKB-UniRule"/>
</dbReference>
<dbReference type="NCBIfam" id="TIGR00714">
    <property type="entry name" value="hscB"/>
    <property type="match status" value="1"/>
</dbReference>
<comment type="similarity">
    <text evidence="1 4">Belongs to the HscB family.</text>
</comment>
<dbReference type="PANTHER" id="PTHR14021">
    <property type="entry name" value="IRON-SULFUR CLUSTER CO-CHAPERONE PROTEIN HSCB"/>
    <property type="match status" value="1"/>
</dbReference>
<dbReference type="Pfam" id="PF07743">
    <property type="entry name" value="HSCB_C"/>
    <property type="match status" value="1"/>
</dbReference>
<dbReference type="Gene3D" id="1.20.1280.20">
    <property type="entry name" value="HscB, C-terminal domain"/>
    <property type="match status" value="1"/>
</dbReference>
<dbReference type="InterPro" id="IPR001623">
    <property type="entry name" value="DnaJ_domain"/>
</dbReference>
<dbReference type="Proteomes" id="UP000011658">
    <property type="component" value="Chromosome"/>
</dbReference>
<dbReference type="GO" id="GO:1990230">
    <property type="term" value="C:iron-sulfur cluster transfer complex"/>
    <property type="evidence" value="ECO:0007669"/>
    <property type="project" value="TreeGrafter"/>
</dbReference>
<evidence type="ECO:0000256" key="1">
    <source>
        <dbReference type="ARBA" id="ARBA00010476"/>
    </source>
</evidence>
<dbReference type="SUPFAM" id="SSF46565">
    <property type="entry name" value="Chaperone J-domain"/>
    <property type="match status" value="1"/>
</dbReference>
<comment type="subunit">
    <text evidence="4">Interacts with HscA and stimulates its ATPase activity.</text>
</comment>
<dbReference type="GO" id="GO:0051259">
    <property type="term" value="P:protein complex oligomerization"/>
    <property type="evidence" value="ECO:0007669"/>
    <property type="project" value="InterPro"/>
</dbReference>
<dbReference type="InterPro" id="IPR036386">
    <property type="entry name" value="HscB_C_sf"/>
</dbReference>
<evidence type="ECO:0000259" key="5">
    <source>
        <dbReference type="PROSITE" id="PS50076"/>
    </source>
</evidence>
<keyword evidence="2 4" id="KW-0143">Chaperone</keyword>
<evidence type="ECO:0000256" key="3">
    <source>
        <dbReference type="ARBA" id="ARBA00025596"/>
    </source>
</evidence>
<dbReference type="SUPFAM" id="SSF47144">
    <property type="entry name" value="HSC20 (HSCB), C-terminal oligomerisation domain"/>
    <property type="match status" value="1"/>
</dbReference>
<sequence>MRRLDYFNTFGLPISFSIDQDKLEKSWKHLSCIVHPDRYINSDDRDLRSSVELASFVNEAYKILKDPVLRASHICEINGFNCNKKSDISIIFLEQQLVWRESVDDLYNIRDLDGLKKLGITLCKERDERLISLSKLLDKDFDYANSCILINELMFIDKIYNNIEEKILVLAD</sequence>
<dbReference type="GO" id="GO:0051087">
    <property type="term" value="F:protein-folding chaperone binding"/>
    <property type="evidence" value="ECO:0007669"/>
    <property type="project" value="InterPro"/>
</dbReference>
<comment type="function">
    <text evidence="3 4">Co-chaperone involved in the maturation of iron-sulfur cluster-containing proteins. Seems to help targeting proteins to be folded toward HscA.</text>
</comment>
<evidence type="ECO:0000313" key="7">
    <source>
        <dbReference type="Proteomes" id="UP000011658"/>
    </source>
</evidence>
<dbReference type="HAMAP" id="MF_00682">
    <property type="entry name" value="HscB"/>
    <property type="match status" value="1"/>
</dbReference>
<dbReference type="GO" id="GO:0044571">
    <property type="term" value="P:[2Fe-2S] cluster assembly"/>
    <property type="evidence" value="ECO:0007669"/>
    <property type="project" value="InterPro"/>
</dbReference>
<dbReference type="EMBL" id="CP003806">
    <property type="protein sequence ID" value="AGF48960.1"/>
    <property type="molecule type" value="Genomic_DNA"/>
</dbReference>